<dbReference type="VEuPathDB" id="AmoebaDB:ACA1_072910"/>
<dbReference type="SUPFAM" id="SSF103506">
    <property type="entry name" value="Mitochondrial carrier"/>
    <property type="match status" value="1"/>
</dbReference>
<dbReference type="OMA" id="CAGMSFW"/>
<dbReference type="InterPro" id="IPR050567">
    <property type="entry name" value="Mitochondrial_Carrier"/>
</dbReference>
<evidence type="ECO:0000256" key="9">
    <source>
        <dbReference type="PROSITE-ProRule" id="PRU00282"/>
    </source>
</evidence>
<dbReference type="GO" id="GO:0015227">
    <property type="term" value="F:O-acyl-L-carnitine transmembrane transporter activity"/>
    <property type="evidence" value="ECO:0007669"/>
    <property type="project" value="TreeGrafter"/>
</dbReference>
<evidence type="ECO:0000313" key="12">
    <source>
        <dbReference type="Proteomes" id="UP000011083"/>
    </source>
</evidence>
<keyword evidence="6" id="KW-1133">Transmembrane helix</keyword>
<dbReference type="RefSeq" id="XP_004353185.1">
    <property type="nucleotide sequence ID" value="XM_004353133.1"/>
</dbReference>
<evidence type="ECO:0000256" key="7">
    <source>
        <dbReference type="ARBA" id="ARBA00023128"/>
    </source>
</evidence>
<evidence type="ECO:0000256" key="2">
    <source>
        <dbReference type="ARBA" id="ARBA00006375"/>
    </source>
</evidence>
<evidence type="ECO:0000256" key="3">
    <source>
        <dbReference type="ARBA" id="ARBA00022448"/>
    </source>
</evidence>
<proteinExistence type="inferred from homology"/>
<sequence length="299" mass="32176">MSDGGNGQDSGQASRERVRHFLAGTLAGAAGVFVGHPFDTVKVRLQTLPGAFKGPLQCFVQTLRREGVRGLYKGLSSPITGDSLTNCLVFGVYGLTRRAQLETDQTEEHFPLLSLTQIGLAGGAAGLIGGLIQSPVELIKIKLQVQTGTGAARLYSGPIDCIKKIVRADGLKGLTRGLGATWWRDIPGFGAYFVVYEGLRRQWADDPLRPDDVSPVKQLVAGGLGGIAAWGISYPIDVIKSRLQTNPEYKGMWDCAVKSYRADGHRVFFTGLGTTVVRSFPVNAVIFLVYEVLIKTIPA</sequence>
<evidence type="ECO:0000256" key="1">
    <source>
        <dbReference type="ARBA" id="ARBA00004225"/>
    </source>
</evidence>
<dbReference type="GO" id="GO:1902603">
    <property type="term" value="P:carnitine transmembrane transport"/>
    <property type="evidence" value="ECO:0007669"/>
    <property type="project" value="TreeGrafter"/>
</dbReference>
<dbReference type="PANTHER" id="PTHR45624:SF4">
    <property type="entry name" value="CONGESTED-LIKE TRACHEA PROTEIN-RELATED"/>
    <property type="match status" value="1"/>
</dbReference>
<protein>
    <submittedName>
        <fullName evidence="11">Carrier superfamily protein</fullName>
    </submittedName>
</protein>
<dbReference type="Pfam" id="PF00153">
    <property type="entry name" value="Mito_carr"/>
    <property type="match status" value="3"/>
</dbReference>
<comment type="subcellular location">
    <subcellularLocation>
        <location evidence="1">Mitochondrion membrane</location>
        <topology evidence="1">Multi-pass membrane protein</topology>
    </subcellularLocation>
</comment>
<evidence type="ECO:0000256" key="5">
    <source>
        <dbReference type="ARBA" id="ARBA00022737"/>
    </source>
</evidence>
<dbReference type="GO" id="GO:0031966">
    <property type="term" value="C:mitochondrial membrane"/>
    <property type="evidence" value="ECO:0007669"/>
    <property type="project" value="UniProtKB-SubCell"/>
</dbReference>
<organism evidence="11 12">
    <name type="scientific">Acanthamoeba castellanii (strain ATCC 30010 / Neff)</name>
    <dbReference type="NCBI Taxonomy" id="1257118"/>
    <lineage>
        <taxon>Eukaryota</taxon>
        <taxon>Amoebozoa</taxon>
        <taxon>Discosea</taxon>
        <taxon>Longamoebia</taxon>
        <taxon>Centramoebida</taxon>
        <taxon>Acanthamoebidae</taxon>
        <taxon>Acanthamoeba</taxon>
    </lineage>
</organism>
<evidence type="ECO:0000256" key="6">
    <source>
        <dbReference type="ARBA" id="ARBA00022989"/>
    </source>
</evidence>
<dbReference type="InterPro" id="IPR023395">
    <property type="entry name" value="MCP_dom_sf"/>
</dbReference>
<evidence type="ECO:0000313" key="11">
    <source>
        <dbReference type="EMBL" id="ELR23657.1"/>
    </source>
</evidence>
<keyword evidence="8 9" id="KW-0472">Membrane</keyword>
<feature type="repeat" description="Solcar" evidence="9">
    <location>
        <begin position="15"/>
        <end position="99"/>
    </location>
</feature>
<keyword evidence="4 9" id="KW-0812">Transmembrane</keyword>
<comment type="similarity">
    <text evidence="2 10">Belongs to the mitochondrial carrier (TC 2.A.29) family.</text>
</comment>
<reference evidence="11 12" key="1">
    <citation type="journal article" date="2013" name="Genome Biol.">
        <title>Genome of Acanthamoeba castellanii highlights extensive lateral gene transfer and early evolution of tyrosine kinase signaling.</title>
        <authorList>
            <person name="Clarke M."/>
            <person name="Lohan A.J."/>
            <person name="Liu B."/>
            <person name="Lagkouvardos I."/>
            <person name="Roy S."/>
            <person name="Zafar N."/>
            <person name="Bertelli C."/>
            <person name="Schilde C."/>
            <person name="Kianianmomeni A."/>
            <person name="Burglin T.R."/>
            <person name="Frech C."/>
            <person name="Turcotte B."/>
            <person name="Kopec K.O."/>
            <person name="Synnott J.M."/>
            <person name="Choo C."/>
            <person name="Paponov I."/>
            <person name="Finkler A."/>
            <person name="Soon Heng Tan C."/>
            <person name="Hutchins A.P."/>
            <person name="Weinmeier T."/>
            <person name="Rattei T."/>
            <person name="Chu J.S."/>
            <person name="Gimenez G."/>
            <person name="Irimia M."/>
            <person name="Rigden D.J."/>
            <person name="Fitzpatrick D.A."/>
            <person name="Lorenzo-Morales J."/>
            <person name="Bateman A."/>
            <person name="Chiu C.H."/>
            <person name="Tang P."/>
            <person name="Hegemann P."/>
            <person name="Fromm H."/>
            <person name="Raoult D."/>
            <person name="Greub G."/>
            <person name="Miranda-Saavedra D."/>
            <person name="Chen N."/>
            <person name="Nash P."/>
            <person name="Ginger M.L."/>
            <person name="Horn M."/>
            <person name="Schaap P."/>
            <person name="Caler L."/>
            <person name="Loftus B."/>
        </authorList>
    </citation>
    <scope>NUCLEOTIDE SEQUENCE [LARGE SCALE GENOMIC DNA]</scope>
    <source>
        <strain evidence="11 12">Neff</strain>
    </source>
</reference>
<gene>
    <name evidence="11" type="ORF">ACA1_072910</name>
</gene>
<keyword evidence="7" id="KW-0496">Mitochondrion</keyword>
<keyword evidence="3 10" id="KW-0813">Transport</keyword>
<dbReference type="EMBL" id="KB007857">
    <property type="protein sequence ID" value="ELR23657.1"/>
    <property type="molecule type" value="Genomic_DNA"/>
</dbReference>
<evidence type="ECO:0000256" key="10">
    <source>
        <dbReference type="RuleBase" id="RU000488"/>
    </source>
</evidence>
<name>L8HEK6_ACACF</name>
<evidence type="ECO:0000256" key="4">
    <source>
        <dbReference type="ARBA" id="ARBA00022692"/>
    </source>
</evidence>
<dbReference type="Proteomes" id="UP000011083">
    <property type="component" value="Unassembled WGS sequence"/>
</dbReference>
<accession>L8HEK6</accession>
<dbReference type="GO" id="GO:0006839">
    <property type="term" value="P:mitochondrial transport"/>
    <property type="evidence" value="ECO:0007669"/>
    <property type="project" value="TreeGrafter"/>
</dbReference>
<feature type="repeat" description="Solcar" evidence="9">
    <location>
        <begin position="113"/>
        <end position="202"/>
    </location>
</feature>
<dbReference type="GeneID" id="14924640"/>
<dbReference type="Gene3D" id="1.50.40.10">
    <property type="entry name" value="Mitochondrial carrier domain"/>
    <property type="match status" value="2"/>
</dbReference>
<dbReference type="AlphaFoldDB" id="L8HEK6"/>
<dbReference type="KEGG" id="acan:ACA1_072910"/>
<keyword evidence="5" id="KW-0677">Repeat</keyword>
<dbReference type="PANTHER" id="PTHR45624">
    <property type="entry name" value="MITOCHONDRIAL BASIC AMINO ACIDS TRANSPORTER-RELATED"/>
    <property type="match status" value="1"/>
</dbReference>
<feature type="repeat" description="Solcar" evidence="9">
    <location>
        <begin position="217"/>
        <end position="296"/>
    </location>
</feature>
<dbReference type="OrthoDB" id="14252at2759"/>
<dbReference type="InterPro" id="IPR018108">
    <property type="entry name" value="MCP_transmembrane"/>
</dbReference>
<keyword evidence="12" id="KW-1185">Reference proteome</keyword>
<evidence type="ECO:0000256" key="8">
    <source>
        <dbReference type="ARBA" id="ARBA00023136"/>
    </source>
</evidence>
<dbReference type="PROSITE" id="PS50920">
    <property type="entry name" value="SOLCAR"/>
    <property type="match status" value="3"/>
</dbReference>